<dbReference type="Proteomes" id="UP000309340">
    <property type="component" value="Unassembled WGS sequence"/>
</dbReference>
<feature type="signal peptide" evidence="6">
    <location>
        <begin position="1"/>
        <end position="22"/>
    </location>
</feature>
<evidence type="ECO:0000256" key="5">
    <source>
        <dbReference type="ARBA" id="ARBA00023211"/>
    </source>
</evidence>
<dbReference type="GO" id="GO:0005576">
    <property type="term" value="C:extracellular region"/>
    <property type="evidence" value="ECO:0007669"/>
    <property type="project" value="UniProtKB-SubCell"/>
</dbReference>
<evidence type="ECO:0000313" key="9">
    <source>
        <dbReference type="Proteomes" id="UP000309340"/>
    </source>
</evidence>
<feature type="chain" id="PRO_5020976379" description="Cupin type-1 domain-containing protein" evidence="6">
    <location>
        <begin position="23"/>
        <end position="243"/>
    </location>
</feature>
<dbReference type="SUPFAM" id="SSF51182">
    <property type="entry name" value="RmlC-like cupins"/>
    <property type="match status" value="1"/>
</dbReference>
<comment type="similarity">
    <text evidence="2">Belongs to the germin family.</text>
</comment>
<evidence type="ECO:0000256" key="6">
    <source>
        <dbReference type="SAM" id="SignalP"/>
    </source>
</evidence>
<comment type="caution">
    <text evidence="8">The sequence shown here is derived from an EMBL/GenBank/DDBJ whole genome shotgun (WGS) entry which is preliminary data.</text>
</comment>
<dbReference type="STRING" id="329884.A0A4V5NHP0"/>
<keyword evidence="6" id="KW-0732">Signal</keyword>
<dbReference type="OrthoDB" id="1921208at2759"/>
<gene>
    <name evidence="8" type="ORF">B0A55_05056</name>
</gene>
<evidence type="ECO:0000256" key="3">
    <source>
        <dbReference type="ARBA" id="ARBA00022525"/>
    </source>
</evidence>
<evidence type="ECO:0000259" key="7">
    <source>
        <dbReference type="SMART" id="SM00835"/>
    </source>
</evidence>
<dbReference type="InterPro" id="IPR011051">
    <property type="entry name" value="RmlC_Cupin_sf"/>
</dbReference>
<accession>A0A4V5NHP0</accession>
<evidence type="ECO:0000313" key="8">
    <source>
        <dbReference type="EMBL" id="TKA73919.1"/>
    </source>
</evidence>
<name>A0A4V5NHP0_9PEZI</name>
<dbReference type="InterPro" id="IPR006045">
    <property type="entry name" value="Cupin_1"/>
</dbReference>
<dbReference type="SMART" id="SM00835">
    <property type="entry name" value="Cupin_1"/>
    <property type="match status" value="1"/>
</dbReference>
<dbReference type="Gene3D" id="2.60.120.10">
    <property type="entry name" value="Jelly Rolls"/>
    <property type="match status" value="1"/>
</dbReference>
<sequence length="243" mass="26010">MYTQLALVSSVLLAVFTQHAVAVDKTRDPALDANLVTAATQLDRLALLDSDDAWLFDFTKQQPYYNFAPGGVVNMNAATFPAAKGNGMTLAMLNLGPCSMLPPHYHPRASNYVVAVQGNTTTYMYEENGARLVTETLLPGMATIFPQGSMHMMVNNGCENAQLVSALNADDAGTQARSKPYPNIGNVFTNGFPADLVNAAFGQNLASSDVASKMTPIGTGSNWGLSECLKQCGIQPNDTYIKF</sequence>
<dbReference type="Pfam" id="PF00190">
    <property type="entry name" value="Cupin_1"/>
    <property type="match status" value="1"/>
</dbReference>
<organism evidence="8 9">
    <name type="scientific">Friedmanniomyces simplex</name>
    <dbReference type="NCBI Taxonomy" id="329884"/>
    <lineage>
        <taxon>Eukaryota</taxon>
        <taxon>Fungi</taxon>
        <taxon>Dikarya</taxon>
        <taxon>Ascomycota</taxon>
        <taxon>Pezizomycotina</taxon>
        <taxon>Dothideomycetes</taxon>
        <taxon>Dothideomycetidae</taxon>
        <taxon>Mycosphaerellales</taxon>
        <taxon>Teratosphaeriaceae</taxon>
        <taxon>Friedmanniomyces</taxon>
    </lineage>
</organism>
<keyword evidence="3" id="KW-0964">Secreted</keyword>
<evidence type="ECO:0000256" key="2">
    <source>
        <dbReference type="ARBA" id="ARBA00007456"/>
    </source>
</evidence>
<dbReference type="GO" id="GO:0030145">
    <property type="term" value="F:manganese ion binding"/>
    <property type="evidence" value="ECO:0007669"/>
    <property type="project" value="InterPro"/>
</dbReference>
<dbReference type="InterPro" id="IPR001929">
    <property type="entry name" value="Germin"/>
</dbReference>
<dbReference type="InterPro" id="IPR014710">
    <property type="entry name" value="RmlC-like_jellyroll"/>
</dbReference>
<evidence type="ECO:0000256" key="1">
    <source>
        <dbReference type="ARBA" id="ARBA00004613"/>
    </source>
</evidence>
<dbReference type="PRINTS" id="PR00325">
    <property type="entry name" value="GERMIN"/>
</dbReference>
<dbReference type="EMBL" id="NAJQ01000246">
    <property type="protein sequence ID" value="TKA73919.1"/>
    <property type="molecule type" value="Genomic_DNA"/>
</dbReference>
<keyword evidence="5" id="KW-0464">Manganese</keyword>
<reference evidence="8 9" key="1">
    <citation type="submission" date="2017-03" db="EMBL/GenBank/DDBJ databases">
        <title>Genomes of endolithic fungi from Antarctica.</title>
        <authorList>
            <person name="Coleine C."/>
            <person name="Masonjones S."/>
            <person name="Stajich J.E."/>
        </authorList>
    </citation>
    <scope>NUCLEOTIDE SEQUENCE [LARGE SCALE GENOMIC DNA]</scope>
    <source>
        <strain evidence="8 9">CCFEE 5184</strain>
    </source>
</reference>
<proteinExistence type="inferred from homology"/>
<dbReference type="PANTHER" id="PTHR31238">
    <property type="entry name" value="GERMIN-LIKE PROTEIN SUBFAMILY 3 MEMBER 3"/>
    <property type="match status" value="1"/>
</dbReference>
<feature type="domain" description="Cupin type-1" evidence="7">
    <location>
        <begin position="56"/>
        <end position="212"/>
    </location>
</feature>
<protein>
    <recommendedName>
        <fullName evidence="7">Cupin type-1 domain-containing protein</fullName>
    </recommendedName>
</protein>
<dbReference type="CDD" id="cd02241">
    <property type="entry name" value="cupin_OxOx"/>
    <property type="match status" value="1"/>
</dbReference>
<keyword evidence="9" id="KW-1185">Reference proteome</keyword>
<dbReference type="AlphaFoldDB" id="A0A4V5NHP0"/>
<comment type="subcellular location">
    <subcellularLocation>
        <location evidence="1">Secreted</location>
    </subcellularLocation>
</comment>
<evidence type="ECO:0000256" key="4">
    <source>
        <dbReference type="ARBA" id="ARBA00022723"/>
    </source>
</evidence>
<keyword evidence="4" id="KW-0479">Metal-binding</keyword>